<feature type="domain" description="DUF447" evidence="1">
    <location>
        <begin position="8"/>
        <end position="121"/>
    </location>
</feature>
<evidence type="ECO:0000313" key="3">
    <source>
        <dbReference type="EMBL" id="BCM25223.1"/>
    </source>
</evidence>
<dbReference type="InterPro" id="IPR049288">
    <property type="entry name" value="DUF447_C"/>
</dbReference>
<evidence type="ECO:0000259" key="1">
    <source>
        <dbReference type="Pfam" id="PF04289"/>
    </source>
</evidence>
<proteinExistence type="predicted"/>
<sequence>MTSSKMIYETIITSLDEQGQPYIAPFGIRERNGLILIAPFKPSQTLDNLMRTKSAVLNLVDDVRIFAGAFVGKRYWPTLPANMINGVYLNAALAHRELELIEIKDHETRPELYFRVVHEVNHQPFKGFNRAQAAVVELSVLVSRLHMLPIEKIESEMAYLQIAIDKTAGPRELEAWGWLVERIENHKAEISGNNLA</sequence>
<accession>A0A8D5G383</accession>
<evidence type="ECO:0000259" key="2">
    <source>
        <dbReference type="Pfam" id="PF20766"/>
    </source>
</evidence>
<keyword evidence="4" id="KW-1185">Reference proteome</keyword>
<dbReference type="Gene3D" id="1.20.58.290">
    <property type="entry name" value="Hypothetical membrane protein ta0354_69_121"/>
    <property type="match status" value="1"/>
</dbReference>
<feature type="domain" description="DUF447" evidence="2">
    <location>
        <begin position="129"/>
        <end position="181"/>
    </location>
</feature>
<dbReference type="KEGG" id="mpau:ZMTM_14820"/>
<dbReference type="InterPro" id="IPR007386">
    <property type="entry name" value="DUF447_N"/>
</dbReference>
<name>A0A8D5G383_9PROT</name>
<evidence type="ECO:0008006" key="5">
    <source>
        <dbReference type="Google" id="ProtNLM"/>
    </source>
</evidence>
<dbReference type="Gene3D" id="2.30.110.10">
    <property type="entry name" value="Electron Transport, Fmn-binding Protein, Chain A"/>
    <property type="match status" value="1"/>
</dbReference>
<organism evidence="3 4">
    <name type="scientific">Methyloradius palustris</name>
    <dbReference type="NCBI Taxonomy" id="2778876"/>
    <lineage>
        <taxon>Bacteria</taxon>
        <taxon>Pseudomonadati</taxon>
        <taxon>Pseudomonadota</taxon>
        <taxon>Betaproteobacteria</taxon>
        <taxon>Nitrosomonadales</taxon>
        <taxon>Methylophilaceae</taxon>
        <taxon>Methyloradius</taxon>
    </lineage>
</organism>
<dbReference type="Proteomes" id="UP000826722">
    <property type="component" value="Chromosome"/>
</dbReference>
<dbReference type="EMBL" id="AP024110">
    <property type="protein sequence ID" value="BCM25223.1"/>
    <property type="molecule type" value="Genomic_DNA"/>
</dbReference>
<protein>
    <recommendedName>
        <fullName evidence="5">Tetrahydromethanopterin synthesis protein</fullName>
    </recommendedName>
</protein>
<dbReference type="SUPFAM" id="SSF50475">
    <property type="entry name" value="FMN-binding split barrel"/>
    <property type="match status" value="1"/>
</dbReference>
<reference evidence="3" key="1">
    <citation type="journal article" date="2021" name="Arch. Microbiol.">
        <title>Methyloradius palustris gen. nov., sp. nov., a methanol-oxidizing bacterium isolated from snow.</title>
        <authorList>
            <person name="Miyadera T."/>
            <person name="Kojima H."/>
            <person name="Fukui M."/>
        </authorList>
    </citation>
    <scope>NUCLEOTIDE SEQUENCE</scope>
    <source>
        <strain evidence="3">Zm11</strain>
    </source>
</reference>
<evidence type="ECO:0000313" key="4">
    <source>
        <dbReference type="Proteomes" id="UP000826722"/>
    </source>
</evidence>
<dbReference type="Pfam" id="PF20766">
    <property type="entry name" value="DUF447_C"/>
    <property type="match status" value="1"/>
</dbReference>
<dbReference type="Pfam" id="PF04289">
    <property type="entry name" value="DUF447_N"/>
    <property type="match status" value="1"/>
</dbReference>
<dbReference type="AlphaFoldDB" id="A0A8D5G383"/>
<dbReference type="InterPro" id="IPR012349">
    <property type="entry name" value="Split_barrel_FMN-bd"/>
</dbReference>
<gene>
    <name evidence="3" type="ORF">ZMTM_14820</name>
</gene>